<protein>
    <recommendedName>
        <fullName evidence="4">Probable multidrug resistance protein NorM</fullName>
    </recommendedName>
    <alternativeName>
        <fullName evidence="12">Multidrug-efflux transporter</fullName>
    </alternativeName>
</protein>
<evidence type="ECO:0000256" key="4">
    <source>
        <dbReference type="ARBA" id="ARBA00020268"/>
    </source>
</evidence>
<feature type="transmembrane region" description="Helical" evidence="13">
    <location>
        <begin position="25"/>
        <end position="46"/>
    </location>
</feature>
<dbReference type="eggNOG" id="COG0534">
    <property type="taxonomic scope" value="Bacteria"/>
</dbReference>
<evidence type="ECO:0000256" key="9">
    <source>
        <dbReference type="ARBA" id="ARBA00022989"/>
    </source>
</evidence>
<evidence type="ECO:0000256" key="7">
    <source>
        <dbReference type="ARBA" id="ARBA00022475"/>
    </source>
</evidence>
<dbReference type="RefSeq" id="WP_012797753.1">
    <property type="nucleotide sequence ID" value="NC_013165.1"/>
</dbReference>
<dbReference type="Pfam" id="PF01554">
    <property type="entry name" value="MatE"/>
    <property type="match status" value="2"/>
</dbReference>
<evidence type="ECO:0000256" key="10">
    <source>
        <dbReference type="ARBA" id="ARBA00023065"/>
    </source>
</evidence>
<reference evidence="14 15" key="1">
    <citation type="journal article" date="2009" name="Stand. Genomic Sci.">
        <title>Complete genome sequence of Slackia heliotrinireducens type strain (RHS 1).</title>
        <authorList>
            <person name="Pukall R."/>
            <person name="Lapidus A."/>
            <person name="Nolan M."/>
            <person name="Copeland A."/>
            <person name="Glavina Del Rio T."/>
            <person name="Lucas S."/>
            <person name="Chen F."/>
            <person name="Tice H."/>
            <person name="Cheng J.F."/>
            <person name="Chertkov O."/>
            <person name="Bruce D."/>
            <person name="Goodwin L."/>
            <person name="Kuske C."/>
            <person name="Brettin T."/>
            <person name="Detter J.C."/>
            <person name="Han C."/>
            <person name="Pitluck S."/>
            <person name="Pati A."/>
            <person name="Mavrommatis K."/>
            <person name="Ivanova N."/>
            <person name="Ovchinnikova G."/>
            <person name="Chen A."/>
            <person name="Palaniappan K."/>
            <person name="Schneider S."/>
            <person name="Rohde M."/>
            <person name="Chain P."/>
            <person name="D'haeseleer P."/>
            <person name="Goker M."/>
            <person name="Bristow J."/>
            <person name="Eisen J.A."/>
            <person name="Markowitz V."/>
            <person name="Kyrpides N.C."/>
            <person name="Klenk H.P."/>
            <person name="Hugenholtz P."/>
        </authorList>
    </citation>
    <scope>NUCLEOTIDE SEQUENCE [LARGE SCALE GENOMIC DNA]</scope>
    <source>
        <strain evidence="15">ATCC 29202 / DSM 20476 / NCTC 11029 / RHS 1</strain>
    </source>
</reference>
<dbReference type="CDD" id="cd13137">
    <property type="entry name" value="MATE_NorM_like"/>
    <property type="match status" value="1"/>
</dbReference>
<evidence type="ECO:0000256" key="11">
    <source>
        <dbReference type="ARBA" id="ARBA00023136"/>
    </source>
</evidence>
<evidence type="ECO:0000256" key="1">
    <source>
        <dbReference type="ARBA" id="ARBA00003408"/>
    </source>
</evidence>
<keyword evidence="6" id="KW-0050">Antiport</keyword>
<comment type="similarity">
    <text evidence="3">Belongs to the multi antimicrobial extrusion (MATE) (TC 2.A.66.1) family.</text>
</comment>
<feature type="transmembrane region" description="Helical" evidence="13">
    <location>
        <begin position="440"/>
        <end position="459"/>
    </location>
</feature>
<organism evidence="14 15">
    <name type="scientific">Slackia heliotrinireducens (strain ATCC 29202 / DSM 20476 / NCTC 11029 / RHS 1)</name>
    <name type="common">Peptococcus heliotrinreducens</name>
    <dbReference type="NCBI Taxonomy" id="471855"/>
    <lineage>
        <taxon>Bacteria</taxon>
        <taxon>Bacillati</taxon>
        <taxon>Actinomycetota</taxon>
        <taxon>Coriobacteriia</taxon>
        <taxon>Eggerthellales</taxon>
        <taxon>Eggerthellaceae</taxon>
        <taxon>Slackia</taxon>
    </lineage>
</organism>
<evidence type="ECO:0000256" key="3">
    <source>
        <dbReference type="ARBA" id="ARBA00010199"/>
    </source>
</evidence>
<dbReference type="STRING" id="471855.Shel_05890"/>
<keyword evidence="9 13" id="KW-1133">Transmembrane helix</keyword>
<keyword evidence="8 13" id="KW-0812">Transmembrane</keyword>
<evidence type="ECO:0000256" key="8">
    <source>
        <dbReference type="ARBA" id="ARBA00022692"/>
    </source>
</evidence>
<dbReference type="GO" id="GO:0042910">
    <property type="term" value="F:xenobiotic transmembrane transporter activity"/>
    <property type="evidence" value="ECO:0007669"/>
    <property type="project" value="InterPro"/>
</dbReference>
<feature type="transmembrane region" description="Helical" evidence="13">
    <location>
        <begin position="342"/>
        <end position="369"/>
    </location>
</feature>
<comment type="subcellular location">
    <subcellularLocation>
        <location evidence="2">Cell membrane</location>
        <topology evidence="2">Multi-pass membrane protein</topology>
    </subcellularLocation>
</comment>
<evidence type="ECO:0000256" key="12">
    <source>
        <dbReference type="ARBA" id="ARBA00031636"/>
    </source>
</evidence>
<name>C7N3Q7_SLAHD</name>
<feature type="transmembrane region" description="Helical" evidence="13">
    <location>
        <begin position="145"/>
        <end position="166"/>
    </location>
</feature>
<dbReference type="GO" id="GO:0005886">
    <property type="term" value="C:plasma membrane"/>
    <property type="evidence" value="ECO:0007669"/>
    <property type="project" value="UniProtKB-SubCell"/>
</dbReference>
<dbReference type="PIRSF" id="PIRSF006603">
    <property type="entry name" value="DinF"/>
    <property type="match status" value="1"/>
</dbReference>
<evidence type="ECO:0000313" key="15">
    <source>
        <dbReference type="Proteomes" id="UP000002026"/>
    </source>
</evidence>
<feature type="transmembrane region" description="Helical" evidence="13">
    <location>
        <begin position="106"/>
        <end position="125"/>
    </location>
</feature>
<dbReference type="GO" id="GO:0015297">
    <property type="term" value="F:antiporter activity"/>
    <property type="evidence" value="ECO:0007669"/>
    <property type="project" value="UniProtKB-KW"/>
</dbReference>
<dbReference type="NCBIfam" id="TIGR00797">
    <property type="entry name" value="matE"/>
    <property type="match status" value="1"/>
</dbReference>
<dbReference type="KEGG" id="shi:Shel_05890"/>
<evidence type="ECO:0000256" key="6">
    <source>
        <dbReference type="ARBA" id="ARBA00022449"/>
    </source>
</evidence>
<evidence type="ECO:0000256" key="2">
    <source>
        <dbReference type="ARBA" id="ARBA00004651"/>
    </source>
</evidence>
<dbReference type="GO" id="GO:0006811">
    <property type="term" value="P:monoatomic ion transport"/>
    <property type="evidence" value="ECO:0007669"/>
    <property type="project" value="UniProtKB-KW"/>
</dbReference>
<evidence type="ECO:0000256" key="5">
    <source>
        <dbReference type="ARBA" id="ARBA00022448"/>
    </source>
</evidence>
<dbReference type="InterPro" id="IPR048279">
    <property type="entry name" value="MdtK-like"/>
</dbReference>
<feature type="transmembrane region" description="Helical" evidence="13">
    <location>
        <begin position="216"/>
        <end position="239"/>
    </location>
</feature>
<dbReference type="PANTHER" id="PTHR43298">
    <property type="entry name" value="MULTIDRUG RESISTANCE PROTEIN NORM-RELATED"/>
    <property type="match status" value="1"/>
</dbReference>
<evidence type="ECO:0000313" key="14">
    <source>
        <dbReference type="EMBL" id="ACV21648.1"/>
    </source>
</evidence>
<keyword evidence="5" id="KW-0813">Transport</keyword>
<gene>
    <name evidence="14" type="ordered locus">Shel_05890</name>
</gene>
<proteinExistence type="inferred from homology"/>
<sequence length="472" mass="49837">MAAGTFDISELREGAMPSRREMMRLVASLSMPAIMAELSVIIMQYIDAAMVGSLGAQASASIGLVETTLWLTEGLCFCAATGFTVQVAQLVGAGRDDRARNVTRQAILVLTAFSLVMLGISAAISGSLPAWLGGRPELLDDASRYFLIFSCALPAMQMIRLGTGVLQCSGDMRTPSALNILGCVLDVVFNWFLIFPTRDVDLFGVAFAMPGAGLGVTGAAVGTAASQVVVMVLMIYFALIRNPKINLRIPGSWRLERRTVATAGRLFAPMALERIVENSAYIATTVIVAPLGTTAMAAHTLAITAESLCYMPGYGIGAAATMLVGQAHGAGRRDLTRGFANFAVLLGMLLMAAAGVVLFVAAPYIMAWLTPDQQVRELGTLVLRIESFAEAFYGAQIVVSGSLRGTGDILGPTVINLACMWGLRIAASVPLALVMGLPGVWIAMAAELVVCGGILLVRLRRGKWLDRKVLAG</sequence>
<dbReference type="EMBL" id="CP001684">
    <property type="protein sequence ID" value="ACV21648.1"/>
    <property type="molecule type" value="Genomic_DNA"/>
</dbReference>
<dbReference type="InterPro" id="IPR050222">
    <property type="entry name" value="MATE_MdtK"/>
</dbReference>
<keyword evidence="15" id="KW-1185">Reference proteome</keyword>
<keyword evidence="7" id="KW-1003">Cell membrane</keyword>
<keyword evidence="11 13" id="KW-0472">Membrane</keyword>
<dbReference type="AlphaFoldDB" id="C7N3Q7"/>
<dbReference type="PANTHER" id="PTHR43298:SF2">
    <property type="entry name" value="FMN_FAD EXPORTER YEEO-RELATED"/>
    <property type="match status" value="1"/>
</dbReference>
<keyword evidence="10" id="KW-0406">Ion transport</keyword>
<dbReference type="InterPro" id="IPR002528">
    <property type="entry name" value="MATE_fam"/>
</dbReference>
<feature type="transmembrane region" description="Helical" evidence="13">
    <location>
        <begin position="178"/>
        <end position="196"/>
    </location>
</feature>
<dbReference type="Proteomes" id="UP000002026">
    <property type="component" value="Chromosome"/>
</dbReference>
<comment type="function">
    <text evidence="1">Multidrug efflux pump.</text>
</comment>
<dbReference type="HOGENOM" id="CLU_012893_5_3_11"/>
<feature type="transmembrane region" description="Helical" evidence="13">
    <location>
        <begin position="69"/>
        <end position="94"/>
    </location>
</feature>
<evidence type="ECO:0000256" key="13">
    <source>
        <dbReference type="SAM" id="Phobius"/>
    </source>
</evidence>
<accession>C7N3Q7</accession>